<dbReference type="STRING" id="1006006.Mcup_0523"/>
<evidence type="ECO:0000313" key="7">
    <source>
        <dbReference type="EMBL" id="AEB94630.1"/>
    </source>
</evidence>
<dbReference type="PATRIC" id="fig|1006006.8.peg.523"/>
<dbReference type="Pfam" id="PF14544">
    <property type="entry name" value="DUF4443"/>
    <property type="match status" value="1"/>
</dbReference>
<dbReference type="InterPro" id="IPR036390">
    <property type="entry name" value="WH_DNA-bd_sf"/>
</dbReference>
<protein>
    <recommendedName>
        <fullName evidence="9">DUF4443 domain-containing protein</fullName>
    </recommendedName>
</protein>
<dbReference type="SUPFAM" id="SSF55261">
    <property type="entry name" value="GAD domain-like"/>
    <property type="match status" value="1"/>
</dbReference>
<accession>F4G0L1</accession>
<feature type="domain" description="CggR N-terminal DNA binding" evidence="6">
    <location>
        <begin position="30"/>
        <end position="88"/>
    </location>
</feature>
<evidence type="ECO:0000259" key="5">
    <source>
        <dbReference type="Pfam" id="PF14544"/>
    </source>
</evidence>
<name>F4G0L1_METCR</name>
<dbReference type="InterPro" id="IPR036388">
    <property type="entry name" value="WH-like_DNA-bd_sf"/>
</dbReference>
<dbReference type="Gene3D" id="1.10.10.10">
    <property type="entry name" value="Winged helix-like DNA-binding domain superfamily/Winged helix DNA-binding domain"/>
    <property type="match status" value="1"/>
</dbReference>
<gene>
    <name evidence="7" type="ordered locus">Mcup_0523</name>
</gene>
<keyword evidence="1" id="KW-0436">Ligase</keyword>
<dbReference type="eggNOG" id="arCOG02103">
    <property type="taxonomic scope" value="Archaea"/>
</dbReference>
<dbReference type="KEGG" id="mcn:Mcup_0523"/>
<dbReference type="InterPro" id="IPR004115">
    <property type="entry name" value="GAD-like_sf"/>
</dbReference>
<sequence>MSEISALEEATKPRQGNKPSYDEAYVILALNIIYDESPVGRITLMRKLGLGEASMKTMLRRLKEMGLIAVDKVGGNQLTDKGKELIEAWRSRVSIRPAALESLKWKCIQIALKNGEGLVDRFGVIRLRDEIIRMGAEASLITVKRNGLEIPPRTDEFSINSLLQEVTFLSNQFDRGTLIIYITPQDIHLAYKVATRLLQFESGISG</sequence>
<reference evidence="7 8" key="1">
    <citation type="journal article" date="2011" name="J. Bacteriol.">
        <title>Complete genome sequence of Metallosphaera cuprina, a metal sulfide-oxidizing archaeon from a hot spring.</title>
        <authorList>
            <person name="Liu L.J."/>
            <person name="You X.Y."/>
            <person name="Zheng H."/>
            <person name="Wang S."/>
            <person name="Jiang C.Y."/>
            <person name="Liu S.J."/>
        </authorList>
    </citation>
    <scope>NUCLEOTIDE SEQUENCE [LARGE SCALE GENOMIC DNA]</scope>
    <source>
        <strain evidence="7 8">Ar-4</strain>
    </source>
</reference>
<dbReference type="InterPro" id="IPR029349">
    <property type="entry name" value="DUF4443"/>
</dbReference>
<dbReference type="RefSeq" id="WP_013737128.1">
    <property type="nucleotide sequence ID" value="NC_015435.1"/>
</dbReference>
<feature type="domain" description="DUF4443" evidence="5">
    <location>
        <begin position="121"/>
        <end position="195"/>
    </location>
</feature>
<proteinExistence type="predicted"/>
<dbReference type="GeneID" id="10492716"/>
<evidence type="ECO:0000256" key="2">
    <source>
        <dbReference type="ARBA" id="ARBA00022741"/>
    </source>
</evidence>
<dbReference type="InterPro" id="IPR048715">
    <property type="entry name" value="CggR_N"/>
</dbReference>
<evidence type="ECO:0000313" key="8">
    <source>
        <dbReference type="Proteomes" id="UP000007812"/>
    </source>
</evidence>
<dbReference type="Pfam" id="PF21715">
    <property type="entry name" value="CggR_N"/>
    <property type="match status" value="1"/>
</dbReference>
<evidence type="ECO:0000256" key="4">
    <source>
        <dbReference type="ARBA" id="ARBA00022917"/>
    </source>
</evidence>
<keyword evidence="4" id="KW-0648">Protein biosynthesis</keyword>
<evidence type="ECO:0000256" key="1">
    <source>
        <dbReference type="ARBA" id="ARBA00022598"/>
    </source>
</evidence>
<dbReference type="GO" id="GO:0004812">
    <property type="term" value="F:aminoacyl-tRNA ligase activity"/>
    <property type="evidence" value="ECO:0007669"/>
    <property type="project" value="InterPro"/>
</dbReference>
<dbReference type="AlphaFoldDB" id="F4G0L1"/>
<dbReference type="HOGENOM" id="CLU_112304_0_0_2"/>
<evidence type="ECO:0008006" key="9">
    <source>
        <dbReference type="Google" id="ProtNLM"/>
    </source>
</evidence>
<keyword evidence="8" id="KW-1185">Reference proteome</keyword>
<dbReference type="EMBL" id="CP002656">
    <property type="protein sequence ID" value="AEB94630.1"/>
    <property type="molecule type" value="Genomic_DNA"/>
</dbReference>
<dbReference type="GO" id="GO:0005524">
    <property type="term" value="F:ATP binding"/>
    <property type="evidence" value="ECO:0007669"/>
    <property type="project" value="UniProtKB-KW"/>
</dbReference>
<dbReference type="GO" id="GO:0006412">
    <property type="term" value="P:translation"/>
    <property type="evidence" value="ECO:0007669"/>
    <property type="project" value="UniProtKB-KW"/>
</dbReference>
<evidence type="ECO:0000259" key="6">
    <source>
        <dbReference type="Pfam" id="PF21715"/>
    </source>
</evidence>
<dbReference type="Gene3D" id="3.30.1360.30">
    <property type="entry name" value="GAD-like domain"/>
    <property type="match status" value="1"/>
</dbReference>
<keyword evidence="2" id="KW-0547">Nucleotide-binding</keyword>
<dbReference type="GO" id="GO:0005737">
    <property type="term" value="C:cytoplasm"/>
    <property type="evidence" value="ECO:0007669"/>
    <property type="project" value="InterPro"/>
</dbReference>
<dbReference type="OrthoDB" id="35967at2157"/>
<keyword evidence="3" id="KW-0067">ATP-binding</keyword>
<organism evidence="7 8">
    <name type="scientific">Metallosphaera cuprina (strain Ar-4)</name>
    <dbReference type="NCBI Taxonomy" id="1006006"/>
    <lineage>
        <taxon>Archaea</taxon>
        <taxon>Thermoproteota</taxon>
        <taxon>Thermoprotei</taxon>
        <taxon>Sulfolobales</taxon>
        <taxon>Sulfolobaceae</taxon>
        <taxon>Metallosphaera</taxon>
    </lineage>
</organism>
<dbReference type="SUPFAM" id="SSF46785">
    <property type="entry name" value="Winged helix' DNA-binding domain"/>
    <property type="match status" value="1"/>
</dbReference>
<evidence type="ECO:0000256" key="3">
    <source>
        <dbReference type="ARBA" id="ARBA00022840"/>
    </source>
</evidence>
<dbReference type="Proteomes" id="UP000007812">
    <property type="component" value="Chromosome"/>
</dbReference>